<dbReference type="EMBL" id="UARW01000010">
    <property type="protein sequence ID" value="SQD07412.1"/>
    <property type="molecule type" value="Genomic_DNA"/>
</dbReference>
<gene>
    <name evidence="1" type="primary">efa1</name>
    <name evidence="1" type="synonym">lifA_10</name>
    <name evidence="1" type="ORF">NCTC8009_08039</name>
</gene>
<accession>A0A2X3JSC1</accession>
<name>A0A2X3JSC1_ECOLX</name>
<protein>
    <submittedName>
        <fullName evidence="1">Efa1/LifA-like protein</fullName>
    </submittedName>
</protein>
<evidence type="ECO:0000313" key="1">
    <source>
        <dbReference type="EMBL" id="SQD07412.1"/>
    </source>
</evidence>
<organism evidence="1 2">
    <name type="scientific">Escherichia coli</name>
    <dbReference type="NCBI Taxonomy" id="562"/>
    <lineage>
        <taxon>Bacteria</taxon>
        <taxon>Pseudomonadati</taxon>
        <taxon>Pseudomonadota</taxon>
        <taxon>Gammaproteobacteria</taxon>
        <taxon>Enterobacterales</taxon>
        <taxon>Enterobacteriaceae</taxon>
        <taxon>Escherichia</taxon>
    </lineage>
</organism>
<proteinExistence type="predicted"/>
<evidence type="ECO:0000313" key="2">
    <source>
        <dbReference type="Proteomes" id="UP000250991"/>
    </source>
</evidence>
<dbReference type="Proteomes" id="UP000250991">
    <property type="component" value="Unassembled WGS sequence"/>
</dbReference>
<dbReference type="InterPro" id="IPR021882">
    <property type="entry name" value="DUF3491"/>
</dbReference>
<dbReference type="AlphaFoldDB" id="A0A2X3JSC1"/>
<dbReference type="Pfam" id="PF11996">
    <property type="entry name" value="DUF3491"/>
    <property type="match status" value="1"/>
</dbReference>
<reference evidence="1 2" key="1">
    <citation type="submission" date="2018-06" db="EMBL/GenBank/DDBJ databases">
        <authorList>
            <consortium name="Pathogen Informatics"/>
            <person name="Doyle S."/>
        </authorList>
    </citation>
    <scope>NUCLEOTIDE SEQUENCE [LARGE SCALE GENOMIC DNA]</scope>
    <source>
        <strain evidence="1 2">NCTC8009</strain>
    </source>
</reference>
<sequence>MARKADTLYHLTPKGDLQIIYQVATKMVNQAMIVSLPNYRHEWEKI</sequence>